<dbReference type="GO" id="GO:0000209">
    <property type="term" value="P:protein polyubiquitination"/>
    <property type="evidence" value="ECO:0007669"/>
    <property type="project" value="TreeGrafter"/>
</dbReference>
<protein>
    <recommendedName>
        <fullName evidence="3">HECT-type E3 ubiquitin transferase</fullName>
        <ecNumber evidence="3">2.3.2.26</ecNumber>
    </recommendedName>
</protein>
<evidence type="ECO:0000256" key="7">
    <source>
        <dbReference type="SAM" id="Phobius"/>
    </source>
</evidence>
<dbReference type="GO" id="GO:0006511">
    <property type="term" value="P:ubiquitin-dependent protein catabolic process"/>
    <property type="evidence" value="ECO:0007669"/>
    <property type="project" value="TreeGrafter"/>
</dbReference>
<dbReference type="SUPFAM" id="SSF56204">
    <property type="entry name" value="Hect, E3 ligase catalytic domain"/>
    <property type="match status" value="1"/>
</dbReference>
<keyword evidence="7" id="KW-0472">Membrane</keyword>
<dbReference type="GO" id="GO:0005737">
    <property type="term" value="C:cytoplasm"/>
    <property type="evidence" value="ECO:0007669"/>
    <property type="project" value="TreeGrafter"/>
</dbReference>
<comment type="pathway">
    <text evidence="2">Protein modification; protein ubiquitination.</text>
</comment>
<accession>A0AAF0UJ05</accession>
<evidence type="ECO:0000256" key="3">
    <source>
        <dbReference type="ARBA" id="ARBA00012485"/>
    </source>
</evidence>
<dbReference type="PROSITE" id="PS50237">
    <property type="entry name" value="HECT"/>
    <property type="match status" value="1"/>
</dbReference>
<keyword evidence="7" id="KW-1133">Transmembrane helix</keyword>
<dbReference type="GO" id="GO:0061630">
    <property type="term" value="F:ubiquitin protein ligase activity"/>
    <property type="evidence" value="ECO:0007669"/>
    <property type="project" value="UniProtKB-EC"/>
</dbReference>
<proteinExistence type="predicted"/>
<evidence type="ECO:0000256" key="6">
    <source>
        <dbReference type="PROSITE-ProRule" id="PRU00104"/>
    </source>
</evidence>
<evidence type="ECO:0000259" key="8">
    <source>
        <dbReference type="PROSITE" id="PS50237"/>
    </source>
</evidence>
<keyword evidence="5 6" id="KW-0833">Ubl conjugation pathway</keyword>
<name>A0AAF0UJ05_SOLVR</name>
<feature type="domain" description="HECT" evidence="8">
    <location>
        <begin position="1"/>
        <end position="110"/>
    </location>
</feature>
<dbReference type="InterPro" id="IPR000569">
    <property type="entry name" value="HECT_dom"/>
</dbReference>
<sequence length="110" mass="12624">MTTLALAYDIQIIAFLCHIFLWILPGKGILLEDISDADPFLYRNFHEILNMDAEIMDQDVLGLTFVFEVESLGSRRELELCPNGKVIVVDSNNREYYVNMLIQHCNVTSI</sequence>
<evidence type="ECO:0000256" key="2">
    <source>
        <dbReference type="ARBA" id="ARBA00004906"/>
    </source>
</evidence>
<dbReference type="AlphaFoldDB" id="A0AAF0UJ05"/>
<comment type="caution">
    <text evidence="6">Lacks conserved residue(s) required for the propagation of feature annotation.</text>
</comment>
<evidence type="ECO:0000313" key="9">
    <source>
        <dbReference type="EMBL" id="WMV46605.1"/>
    </source>
</evidence>
<dbReference type="PANTHER" id="PTHR11254:SF424">
    <property type="entry name" value="E3 UBIQUITIN-PROTEIN LIGASE UPL5"/>
    <property type="match status" value="1"/>
</dbReference>
<dbReference type="Proteomes" id="UP001234989">
    <property type="component" value="Chromosome 9"/>
</dbReference>
<organism evidence="9 10">
    <name type="scientific">Solanum verrucosum</name>
    <dbReference type="NCBI Taxonomy" id="315347"/>
    <lineage>
        <taxon>Eukaryota</taxon>
        <taxon>Viridiplantae</taxon>
        <taxon>Streptophyta</taxon>
        <taxon>Embryophyta</taxon>
        <taxon>Tracheophyta</taxon>
        <taxon>Spermatophyta</taxon>
        <taxon>Magnoliopsida</taxon>
        <taxon>eudicotyledons</taxon>
        <taxon>Gunneridae</taxon>
        <taxon>Pentapetalae</taxon>
        <taxon>asterids</taxon>
        <taxon>lamiids</taxon>
        <taxon>Solanales</taxon>
        <taxon>Solanaceae</taxon>
        <taxon>Solanoideae</taxon>
        <taxon>Solaneae</taxon>
        <taxon>Solanum</taxon>
    </lineage>
</organism>
<keyword evidence="4" id="KW-0808">Transferase</keyword>
<evidence type="ECO:0000313" key="10">
    <source>
        <dbReference type="Proteomes" id="UP001234989"/>
    </source>
</evidence>
<keyword evidence="7" id="KW-0812">Transmembrane</keyword>
<feature type="transmembrane region" description="Helical" evidence="7">
    <location>
        <begin position="6"/>
        <end position="24"/>
    </location>
</feature>
<evidence type="ECO:0000256" key="1">
    <source>
        <dbReference type="ARBA" id="ARBA00000885"/>
    </source>
</evidence>
<dbReference type="Gene3D" id="3.30.2160.10">
    <property type="entry name" value="Hect, E3 ligase catalytic domain"/>
    <property type="match status" value="1"/>
</dbReference>
<dbReference type="InterPro" id="IPR035983">
    <property type="entry name" value="Hect_E3_ubiquitin_ligase"/>
</dbReference>
<dbReference type="Pfam" id="PF00632">
    <property type="entry name" value="HECT"/>
    <property type="match status" value="1"/>
</dbReference>
<dbReference type="InterPro" id="IPR050409">
    <property type="entry name" value="E3_ubiq-protein_ligase"/>
</dbReference>
<evidence type="ECO:0000256" key="5">
    <source>
        <dbReference type="ARBA" id="ARBA00022786"/>
    </source>
</evidence>
<reference evidence="9" key="1">
    <citation type="submission" date="2023-08" db="EMBL/GenBank/DDBJ databases">
        <title>A de novo genome assembly of Solanum verrucosum Schlechtendal, a Mexican diploid species geographically isolated from the other diploid A-genome species in potato relatives.</title>
        <authorList>
            <person name="Hosaka K."/>
        </authorList>
    </citation>
    <scope>NUCLEOTIDE SEQUENCE</scope>
    <source>
        <tissue evidence="9">Young leaves</tissue>
    </source>
</reference>
<dbReference type="PANTHER" id="PTHR11254">
    <property type="entry name" value="HECT DOMAIN UBIQUITIN-PROTEIN LIGASE"/>
    <property type="match status" value="1"/>
</dbReference>
<dbReference type="EMBL" id="CP133620">
    <property type="protein sequence ID" value="WMV46605.1"/>
    <property type="molecule type" value="Genomic_DNA"/>
</dbReference>
<gene>
    <name evidence="9" type="ORF">MTR67_039990</name>
</gene>
<keyword evidence="10" id="KW-1185">Reference proteome</keyword>
<dbReference type="EC" id="2.3.2.26" evidence="3"/>
<comment type="catalytic activity">
    <reaction evidence="1">
        <text>S-ubiquitinyl-[E2 ubiquitin-conjugating enzyme]-L-cysteine + [acceptor protein]-L-lysine = [E2 ubiquitin-conjugating enzyme]-L-cysteine + N(6)-ubiquitinyl-[acceptor protein]-L-lysine.</text>
        <dbReference type="EC" id="2.3.2.26"/>
    </reaction>
</comment>
<evidence type="ECO:0000256" key="4">
    <source>
        <dbReference type="ARBA" id="ARBA00022679"/>
    </source>
</evidence>